<evidence type="ECO:0000256" key="1">
    <source>
        <dbReference type="SAM" id="MobiDB-lite"/>
    </source>
</evidence>
<dbReference type="Gene3D" id="3.20.20.140">
    <property type="entry name" value="Metal-dependent hydrolases"/>
    <property type="match status" value="1"/>
</dbReference>
<dbReference type="VEuPathDB" id="FungiDB:P170DRAFT_432712"/>
<dbReference type="GeneID" id="36556022"/>
<feature type="region of interest" description="Disordered" evidence="1">
    <location>
        <begin position="172"/>
        <end position="200"/>
    </location>
</feature>
<dbReference type="AlphaFoldDB" id="A0A2I2GQM0"/>
<feature type="compositionally biased region" description="Basic and acidic residues" evidence="1">
    <location>
        <begin position="188"/>
        <end position="200"/>
    </location>
</feature>
<dbReference type="EMBL" id="MSFO01000001">
    <property type="protein sequence ID" value="PLB55175.1"/>
    <property type="molecule type" value="Genomic_DNA"/>
</dbReference>
<gene>
    <name evidence="2" type="ORF">P170DRAFT_432712</name>
</gene>
<dbReference type="PANTHER" id="PTHR47345:SF1">
    <property type="entry name" value="CUT9-INTERACTING PROTEIN SCN1"/>
    <property type="match status" value="1"/>
</dbReference>
<dbReference type="GO" id="GO:0016788">
    <property type="term" value="F:hydrolase activity, acting on ester bonds"/>
    <property type="evidence" value="ECO:0007669"/>
    <property type="project" value="InterPro"/>
</dbReference>
<dbReference type="SUPFAM" id="SSF51556">
    <property type="entry name" value="Metallo-dependent hydrolases"/>
    <property type="match status" value="1"/>
</dbReference>
<dbReference type="OrthoDB" id="413993at2759"/>
<reference evidence="2 3" key="1">
    <citation type="submission" date="2016-12" db="EMBL/GenBank/DDBJ databases">
        <title>The genomes of Aspergillus section Nigri reveals drivers in fungal speciation.</title>
        <authorList>
            <consortium name="DOE Joint Genome Institute"/>
            <person name="Vesth T.C."/>
            <person name="Nybo J."/>
            <person name="Theobald S."/>
            <person name="Brandl J."/>
            <person name="Frisvad J.C."/>
            <person name="Nielsen K.F."/>
            <person name="Lyhne E.K."/>
            <person name="Kogle M.E."/>
            <person name="Kuo A."/>
            <person name="Riley R."/>
            <person name="Clum A."/>
            <person name="Nolan M."/>
            <person name="Lipzen A."/>
            <person name="Salamov A."/>
            <person name="Henrissat B."/>
            <person name="Wiebenga A."/>
            <person name="De Vries R.P."/>
            <person name="Grigoriev I.V."/>
            <person name="Mortensen U.H."/>
            <person name="Andersen M.R."/>
            <person name="Baker S.E."/>
        </authorList>
    </citation>
    <scope>NUCLEOTIDE SEQUENCE [LARGE SCALE GENOMIC DNA]</scope>
    <source>
        <strain evidence="2 3">IBT 23096</strain>
    </source>
</reference>
<dbReference type="InterPro" id="IPR001130">
    <property type="entry name" value="TatD-like"/>
</dbReference>
<dbReference type="RefSeq" id="XP_024710477.1">
    <property type="nucleotide sequence ID" value="XM_024848323.1"/>
</dbReference>
<dbReference type="PANTHER" id="PTHR47345">
    <property type="entry name" value="CUT9-INTERACTING PROTEIN SCN1"/>
    <property type="match status" value="1"/>
</dbReference>
<organism evidence="2 3">
    <name type="scientific">Aspergillus steynii IBT 23096</name>
    <dbReference type="NCBI Taxonomy" id="1392250"/>
    <lineage>
        <taxon>Eukaryota</taxon>
        <taxon>Fungi</taxon>
        <taxon>Dikarya</taxon>
        <taxon>Ascomycota</taxon>
        <taxon>Pezizomycotina</taxon>
        <taxon>Eurotiomycetes</taxon>
        <taxon>Eurotiomycetidae</taxon>
        <taxon>Eurotiales</taxon>
        <taxon>Aspergillaceae</taxon>
        <taxon>Aspergillus</taxon>
        <taxon>Aspergillus subgen. Circumdati</taxon>
    </lineage>
</organism>
<dbReference type="InterPro" id="IPR032466">
    <property type="entry name" value="Metal_Hydrolase"/>
</dbReference>
<accession>A0A2I2GQM0</accession>
<name>A0A2I2GQM0_9EURO</name>
<sequence length="397" mass="44475">MAHTESEHGGEFPWEIGVFDAHCHPTDTMSSIAEIPRMKATTLTVMATRGEDQDLVLQTAATLSDRQTAINGSDTGRVLPCFGWHPWFSHQIIDDTPESSDPAIPSESERKKAHYRKVLTPSPDDEFISTLPEPKPLSQLISETRSRLTGHPLALVGEVGLDRAFRLPNSWKPQDIENRDAGMTPGSREGRRLSPHRVQPEHQKAILKAQLELAGELRRPVSVHSVQAHGAVFDLFKTLWAGHERKLQSRRERQRRRSVADAHADSETEEEAKQASPQPEPSLPFPPRICMHSYSGPVDPVKQFLHASNPSDVYFSFSTVINFSGPSAQKVIDVIKALPDDRILIESDLHTAGPQMDDLLEQVARQICELRGWTLRQGVQQLADNWRRFVYGEACHA</sequence>
<feature type="compositionally biased region" description="Pro residues" evidence="1">
    <location>
        <begin position="278"/>
        <end position="287"/>
    </location>
</feature>
<evidence type="ECO:0000313" key="3">
    <source>
        <dbReference type="Proteomes" id="UP000234275"/>
    </source>
</evidence>
<keyword evidence="3" id="KW-1185">Reference proteome</keyword>
<protein>
    <submittedName>
        <fullName evidence="2">Putative Cut9 interacting protein Scn1</fullName>
    </submittedName>
</protein>
<dbReference type="Pfam" id="PF01026">
    <property type="entry name" value="TatD_DNase"/>
    <property type="match status" value="1"/>
</dbReference>
<dbReference type="InterPro" id="IPR053044">
    <property type="entry name" value="Metallo-hydrolase/TatD-type"/>
</dbReference>
<proteinExistence type="predicted"/>
<evidence type="ECO:0000313" key="2">
    <source>
        <dbReference type="EMBL" id="PLB55175.1"/>
    </source>
</evidence>
<feature type="region of interest" description="Disordered" evidence="1">
    <location>
        <begin position="246"/>
        <end position="288"/>
    </location>
</feature>
<comment type="caution">
    <text evidence="2">The sequence shown here is derived from an EMBL/GenBank/DDBJ whole genome shotgun (WGS) entry which is preliminary data.</text>
</comment>
<dbReference type="Proteomes" id="UP000234275">
    <property type="component" value="Unassembled WGS sequence"/>
</dbReference>